<dbReference type="Proteomes" id="UP001283361">
    <property type="component" value="Unassembled WGS sequence"/>
</dbReference>
<name>A0AAE0XU98_9GAST</name>
<comment type="caution">
    <text evidence="1">The sequence shown here is derived from an EMBL/GenBank/DDBJ whole genome shotgun (WGS) entry which is preliminary data.</text>
</comment>
<organism evidence="1 2">
    <name type="scientific">Elysia crispata</name>
    <name type="common">lettuce slug</name>
    <dbReference type="NCBI Taxonomy" id="231223"/>
    <lineage>
        <taxon>Eukaryota</taxon>
        <taxon>Metazoa</taxon>
        <taxon>Spiralia</taxon>
        <taxon>Lophotrochozoa</taxon>
        <taxon>Mollusca</taxon>
        <taxon>Gastropoda</taxon>
        <taxon>Heterobranchia</taxon>
        <taxon>Euthyneura</taxon>
        <taxon>Panpulmonata</taxon>
        <taxon>Sacoglossa</taxon>
        <taxon>Placobranchoidea</taxon>
        <taxon>Plakobranchidae</taxon>
        <taxon>Elysia</taxon>
    </lineage>
</organism>
<proteinExistence type="predicted"/>
<protein>
    <submittedName>
        <fullName evidence="1">Uncharacterized protein</fullName>
    </submittedName>
</protein>
<reference evidence="1" key="1">
    <citation type="journal article" date="2023" name="G3 (Bethesda)">
        <title>A reference genome for the long-term kleptoplast-retaining sea slug Elysia crispata morphotype clarki.</title>
        <authorList>
            <person name="Eastman K.E."/>
            <person name="Pendleton A.L."/>
            <person name="Shaikh M.A."/>
            <person name="Suttiyut T."/>
            <person name="Ogas R."/>
            <person name="Tomko P."/>
            <person name="Gavelis G."/>
            <person name="Widhalm J.R."/>
            <person name="Wisecaver J.H."/>
        </authorList>
    </citation>
    <scope>NUCLEOTIDE SEQUENCE</scope>
    <source>
        <strain evidence="1">ECLA1</strain>
    </source>
</reference>
<sequence length="108" mass="12062">MESSLKSSAKSDADDVVYSYESSVDYRTRLRQGQPNLHMHGWFIMAGASGGCGVRSSGLLPVGPVIRAVHKAVPMGWVQQLQFLGRLISKLWDYHKPHRRHPGGGKWF</sequence>
<evidence type="ECO:0000313" key="2">
    <source>
        <dbReference type="Proteomes" id="UP001283361"/>
    </source>
</evidence>
<dbReference type="AlphaFoldDB" id="A0AAE0XU98"/>
<keyword evidence="2" id="KW-1185">Reference proteome</keyword>
<evidence type="ECO:0000313" key="1">
    <source>
        <dbReference type="EMBL" id="KAK3713130.1"/>
    </source>
</evidence>
<accession>A0AAE0XU98</accession>
<dbReference type="EMBL" id="JAWDGP010007567">
    <property type="protein sequence ID" value="KAK3713130.1"/>
    <property type="molecule type" value="Genomic_DNA"/>
</dbReference>
<gene>
    <name evidence="1" type="ORF">RRG08_056433</name>
</gene>